<protein>
    <submittedName>
        <fullName evidence="2">DUF4199 domain-containing protein</fullName>
    </submittedName>
</protein>
<keyword evidence="3" id="KW-1185">Reference proteome</keyword>
<comment type="caution">
    <text evidence="2">The sequence shown here is derived from an EMBL/GenBank/DDBJ whole genome shotgun (WGS) entry which is preliminary data.</text>
</comment>
<dbReference type="Proteomes" id="UP001172082">
    <property type="component" value="Unassembled WGS sequence"/>
</dbReference>
<feature type="transmembrane region" description="Helical" evidence="1">
    <location>
        <begin position="38"/>
        <end position="58"/>
    </location>
</feature>
<name>A0ABT8KPN3_9BACT</name>
<dbReference type="RefSeq" id="WP_346752692.1">
    <property type="nucleotide sequence ID" value="NZ_JAUJEA010000005.1"/>
</dbReference>
<dbReference type="Pfam" id="PF13858">
    <property type="entry name" value="DUF4199"/>
    <property type="match status" value="1"/>
</dbReference>
<organism evidence="2 3">
    <name type="scientific">Splendidivirga corallicola</name>
    <dbReference type="NCBI Taxonomy" id="3051826"/>
    <lineage>
        <taxon>Bacteria</taxon>
        <taxon>Pseudomonadati</taxon>
        <taxon>Bacteroidota</taxon>
        <taxon>Cytophagia</taxon>
        <taxon>Cytophagales</taxon>
        <taxon>Splendidivirgaceae</taxon>
        <taxon>Splendidivirga</taxon>
    </lineage>
</organism>
<dbReference type="EMBL" id="JAUJEA010000005">
    <property type="protein sequence ID" value="MDN5202670.1"/>
    <property type="molecule type" value="Genomic_DNA"/>
</dbReference>
<feature type="transmembrane region" description="Helical" evidence="1">
    <location>
        <begin position="5"/>
        <end position="26"/>
    </location>
</feature>
<sequence>MKNYVLRYGLLGGCVSIGLGLFNWFFIASTLGHNASQFIGYLSLILALFCIPLGIRYFRDKLNDGAVSFGEGFKIGAGITFITSLMVFLYSALFFVFAGDDFNAWREKGLTQSELEQVRQQMVEMPEFVLNPWFQGFVMFLMAFLIGMIINLISSLVLKSTNKSAIPSK</sequence>
<keyword evidence="1" id="KW-0812">Transmembrane</keyword>
<reference evidence="2" key="1">
    <citation type="submission" date="2023-06" db="EMBL/GenBank/DDBJ databases">
        <title>Genomic of Parafulvivirga corallium.</title>
        <authorList>
            <person name="Wang G."/>
        </authorList>
    </citation>
    <scope>NUCLEOTIDE SEQUENCE</scope>
    <source>
        <strain evidence="2">BMA10</strain>
    </source>
</reference>
<keyword evidence="1" id="KW-1133">Transmembrane helix</keyword>
<accession>A0ABT8KPN3</accession>
<evidence type="ECO:0000313" key="3">
    <source>
        <dbReference type="Proteomes" id="UP001172082"/>
    </source>
</evidence>
<evidence type="ECO:0000256" key="1">
    <source>
        <dbReference type="SAM" id="Phobius"/>
    </source>
</evidence>
<keyword evidence="1" id="KW-0472">Membrane</keyword>
<feature type="transmembrane region" description="Helical" evidence="1">
    <location>
        <begin position="79"/>
        <end position="98"/>
    </location>
</feature>
<evidence type="ECO:0000313" key="2">
    <source>
        <dbReference type="EMBL" id="MDN5202670.1"/>
    </source>
</evidence>
<dbReference type="InterPro" id="IPR025250">
    <property type="entry name" value="DUF4199"/>
</dbReference>
<gene>
    <name evidence="2" type="ORF">QQ008_14875</name>
</gene>
<feature type="transmembrane region" description="Helical" evidence="1">
    <location>
        <begin position="133"/>
        <end position="158"/>
    </location>
</feature>
<proteinExistence type="predicted"/>